<dbReference type="PIRSF" id="PIRSF011489">
    <property type="entry name" value="DUF479"/>
    <property type="match status" value="1"/>
</dbReference>
<dbReference type="PANTHER" id="PTHR38764">
    <property type="entry name" value="ACYL CARRIER PROTEIN PHOSPHODIESTERASE"/>
    <property type="match status" value="1"/>
</dbReference>
<evidence type="ECO:0000313" key="4">
    <source>
        <dbReference type="EMBL" id="NOU58791.1"/>
    </source>
</evidence>
<dbReference type="PANTHER" id="PTHR38764:SF1">
    <property type="entry name" value="ACYL CARRIER PROTEIN PHOSPHODIESTERASE"/>
    <property type="match status" value="1"/>
</dbReference>
<dbReference type="EMBL" id="RZNH01000003">
    <property type="protein sequence ID" value="NOU58791.1"/>
    <property type="molecule type" value="Genomic_DNA"/>
</dbReference>
<keyword evidence="1" id="KW-0444">Lipid biosynthesis</keyword>
<dbReference type="Proteomes" id="UP000732105">
    <property type="component" value="Unassembled WGS sequence"/>
</dbReference>
<dbReference type="Pfam" id="PF04336">
    <property type="entry name" value="ACP_PD"/>
    <property type="match status" value="1"/>
</dbReference>
<reference evidence="4 5" key="1">
    <citation type="submission" date="2018-12" db="EMBL/GenBank/DDBJ databases">
        <title>Marinifilum JC070 sp. nov., a marine bacterium isolated from Yongle Blue Hole in the South China Sea.</title>
        <authorList>
            <person name="Fu T."/>
        </authorList>
    </citation>
    <scope>NUCLEOTIDE SEQUENCE [LARGE SCALE GENOMIC DNA]</scope>
    <source>
        <strain evidence="4 5">JC070</strain>
    </source>
</reference>
<gene>
    <name evidence="4" type="ORF">ELS83_03095</name>
</gene>
<evidence type="ECO:0000256" key="2">
    <source>
        <dbReference type="ARBA" id="ARBA00022801"/>
    </source>
</evidence>
<proteinExistence type="predicted"/>
<dbReference type="RefSeq" id="WP_171594069.1">
    <property type="nucleotide sequence ID" value="NZ_RZNH01000003.1"/>
</dbReference>
<evidence type="ECO:0000313" key="5">
    <source>
        <dbReference type="Proteomes" id="UP000732105"/>
    </source>
</evidence>
<protein>
    <submittedName>
        <fullName evidence="4">DUF479 domain-containing protein</fullName>
    </submittedName>
</protein>
<keyword evidence="2" id="KW-0378">Hydrolase</keyword>
<comment type="caution">
    <text evidence="4">The sequence shown here is derived from an EMBL/GenBank/DDBJ whole genome shotgun (WGS) entry which is preliminary data.</text>
</comment>
<sequence>MNFLAHLYLSGESEKVKVGNFIGDYIKGKKYMNYHPDVQKGIILHRNIDHFTDKHPLVIQSSQKLKDGFGRYSGVVVDLIYDHFLANYWSEYHSSSIEQFVTKSHEILVKNYLILPNKVKMFLPFLIQSRRLESYAHLDGLQTALDIMARRTSLPDQSEYAIDTLQEHYKDFEEEFKSFMKDMLIYVTNEHHINVATPNGWHPNEGR</sequence>
<organism evidence="4 5">
    <name type="scientific">Marinifilum caeruleilacunae</name>
    <dbReference type="NCBI Taxonomy" id="2499076"/>
    <lineage>
        <taxon>Bacteria</taxon>
        <taxon>Pseudomonadati</taxon>
        <taxon>Bacteroidota</taxon>
        <taxon>Bacteroidia</taxon>
        <taxon>Marinilabiliales</taxon>
        <taxon>Marinifilaceae</taxon>
    </lineage>
</organism>
<name>A0ABX1WRW4_9BACT</name>
<keyword evidence="5" id="KW-1185">Reference proteome</keyword>
<dbReference type="InterPro" id="IPR007431">
    <property type="entry name" value="ACP_PD"/>
</dbReference>
<evidence type="ECO:0000256" key="3">
    <source>
        <dbReference type="ARBA" id="ARBA00023098"/>
    </source>
</evidence>
<accession>A0ABX1WRW4</accession>
<keyword evidence="3" id="KW-0443">Lipid metabolism</keyword>
<evidence type="ECO:0000256" key="1">
    <source>
        <dbReference type="ARBA" id="ARBA00022516"/>
    </source>
</evidence>